<proteinExistence type="predicted"/>
<reference evidence="3 4" key="1">
    <citation type="submission" date="2013-03" db="EMBL/GenBank/DDBJ databases">
        <title>The Genome Sequence of Capronia epimyces CBS 606.96.</title>
        <authorList>
            <consortium name="The Broad Institute Genomics Platform"/>
            <person name="Cuomo C."/>
            <person name="de Hoog S."/>
            <person name="Gorbushina A."/>
            <person name="Walker B."/>
            <person name="Young S.K."/>
            <person name="Zeng Q."/>
            <person name="Gargeya S."/>
            <person name="Fitzgerald M."/>
            <person name="Haas B."/>
            <person name="Abouelleil A."/>
            <person name="Allen A.W."/>
            <person name="Alvarado L."/>
            <person name="Arachchi H.M."/>
            <person name="Berlin A.M."/>
            <person name="Chapman S.B."/>
            <person name="Gainer-Dewar J."/>
            <person name="Goldberg J."/>
            <person name="Griggs A."/>
            <person name="Gujja S."/>
            <person name="Hansen M."/>
            <person name="Howarth C."/>
            <person name="Imamovic A."/>
            <person name="Ireland A."/>
            <person name="Larimer J."/>
            <person name="McCowan C."/>
            <person name="Murphy C."/>
            <person name="Pearson M."/>
            <person name="Poon T.W."/>
            <person name="Priest M."/>
            <person name="Roberts A."/>
            <person name="Saif S."/>
            <person name="Shea T."/>
            <person name="Sisk P."/>
            <person name="Sykes S."/>
            <person name="Wortman J."/>
            <person name="Nusbaum C."/>
            <person name="Birren B."/>
        </authorList>
    </citation>
    <scope>NUCLEOTIDE SEQUENCE [LARGE SCALE GENOMIC DNA]</scope>
    <source>
        <strain evidence="3 4">CBS 606.96</strain>
    </source>
</reference>
<evidence type="ECO:0000256" key="1">
    <source>
        <dbReference type="SAM" id="MobiDB-lite"/>
    </source>
</evidence>
<comment type="caution">
    <text evidence="3">The sequence shown here is derived from an EMBL/GenBank/DDBJ whole genome shotgun (WGS) entry which is preliminary data.</text>
</comment>
<feature type="chain" id="PRO_5004933838" description="Phosphatidylethanolamine-binding protein" evidence="2">
    <location>
        <begin position="23"/>
        <end position="364"/>
    </location>
</feature>
<dbReference type="GO" id="GO:0005543">
    <property type="term" value="F:phospholipid binding"/>
    <property type="evidence" value="ECO:0007669"/>
    <property type="project" value="TreeGrafter"/>
</dbReference>
<dbReference type="Pfam" id="PF01161">
    <property type="entry name" value="PBP"/>
    <property type="match status" value="1"/>
</dbReference>
<dbReference type="SUPFAM" id="SSF49777">
    <property type="entry name" value="PEBP-like"/>
    <property type="match status" value="1"/>
</dbReference>
<dbReference type="EMBL" id="AMGY01000001">
    <property type="protein sequence ID" value="EXJ92275.1"/>
    <property type="molecule type" value="Genomic_DNA"/>
</dbReference>
<dbReference type="eggNOG" id="ENOG502S6VR">
    <property type="taxonomic scope" value="Eukaryota"/>
</dbReference>
<evidence type="ECO:0000256" key="2">
    <source>
        <dbReference type="SAM" id="SignalP"/>
    </source>
</evidence>
<gene>
    <name evidence="3" type="ORF">A1O3_00825</name>
</gene>
<dbReference type="OrthoDB" id="440553at2759"/>
<dbReference type="GO" id="GO:0046578">
    <property type="term" value="P:regulation of Ras protein signal transduction"/>
    <property type="evidence" value="ECO:0007669"/>
    <property type="project" value="TreeGrafter"/>
</dbReference>
<dbReference type="RefSeq" id="XP_007729165.1">
    <property type="nucleotide sequence ID" value="XM_007730975.1"/>
</dbReference>
<keyword evidence="2" id="KW-0732">Signal</keyword>
<dbReference type="GO" id="GO:0030162">
    <property type="term" value="P:regulation of proteolysis"/>
    <property type="evidence" value="ECO:0007669"/>
    <property type="project" value="TreeGrafter"/>
</dbReference>
<evidence type="ECO:0000313" key="4">
    <source>
        <dbReference type="Proteomes" id="UP000019478"/>
    </source>
</evidence>
<dbReference type="InterPro" id="IPR008914">
    <property type="entry name" value="PEBP"/>
</dbReference>
<dbReference type="PANTHER" id="PTHR11362">
    <property type="entry name" value="PHOSPHATIDYLETHANOLAMINE-BINDING PROTEIN"/>
    <property type="match status" value="1"/>
</dbReference>
<name>W9YRG5_9EURO</name>
<feature type="region of interest" description="Disordered" evidence="1">
    <location>
        <begin position="250"/>
        <end position="274"/>
    </location>
</feature>
<dbReference type="Gene3D" id="3.90.280.10">
    <property type="entry name" value="PEBP-like"/>
    <property type="match status" value="1"/>
</dbReference>
<evidence type="ECO:0000313" key="3">
    <source>
        <dbReference type="EMBL" id="EXJ92275.1"/>
    </source>
</evidence>
<dbReference type="AlphaFoldDB" id="W9YRG5"/>
<dbReference type="CDD" id="cd00866">
    <property type="entry name" value="PEBP_euk"/>
    <property type="match status" value="1"/>
</dbReference>
<dbReference type="Proteomes" id="UP000019478">
    <property type="component" value="Unassembled WGS sequence"/>
</dbReference>
<organism evidence="3 4">
    <name type="scientific">Capronia epimyces CBS 606.96</name>
    <dbReference type="NCBI Taxonomy" id="1182542"/>
    <lineage>
        <taxon>Eukaryota</taxon>
        <taxon>Fungi</taxon>
        <taxon>Dikarya</taxon>
        <taxon>Ascomycota</taxon>
        <taxon>Pezizomycotina</taxon>
        <taxon>Eurotiomycetes</taxon>
        <taxon>Chaetothyriomycetidae</taxon>
        <taxon>Chaetothyriales</taxon>
        <taxon>Herpotrichiellaceae</taxon>
        <taxon>Capronia</taxon>
    </lineage>
</organism>
<dbReference type="HOGENOM" id="CLU_043994_4_0_1"/>
<accession>W9YRG5</accession>
<protein>
    <recommendedName>
        <fullName evidence="5">Phosphatidylethanolamine-binding protein</fullName>
    </recommendedName>
</protein>
<dbReference type="GO" id="GO:0030414">
    <property type="term" value="F:peptidase inhibitor activity"/>
    <property type="evidence" value="ECO:0007669"/>
    <property type="project" value="TreeGrafter"/>
</dbReference>
<feature type="signal peptide" evidence="2">
    <location>
        <begin position="1"/>
        <end position="22"/>
    </location>
</feature>
<evidence type="ECO:0008006" key="5">
    <source>
        <dbReference type="Google" id="ProtNLM"/>
    </source>
</evidence>
<dbReference type="PANTHER" id="PTHR11362:SF141">
    <property type="entry name" value="PHOSPHATIDYLETHANOLAMINE-BINDING PROTEIN"/>
    <property type="match status" value="1"/>
</dbReference>
<dbReference type="STRING" id="1182542.W9YRG5"/>
<dbReference type="InterPro" id="IPR035810">
    <property type="entry name" value="PEBP_euk"/>
</dbReference>
<dbReference type="InterPro" id="IPR036610">
    <property type="entry name" value="PEBP-like_sf"/>
</dbReference>
<sequence>MKTLYSMYLVPALFAASVVVNAQSAPNFPVQVQTNLRVEYQSTNTDVNPAGTTLQQQDLLDEPTVQGPKDSTRTLTFLLFMIDQDASNGSGQRVQLLHFFQPNLSGGSEVLFADKDAANATEAASVSYLPPTPPTGDGAHRYTLLLYPQPKGFEIPTKFSSFFPPQSTSNRIGFDIAGFANAAGLGDPVAANWFKVQNGDSVATTSTSTSASSIIVSTSASVATSETTSSVDVTSAESIASTLTFTTAPASESAFPPASTDSAAATSGETSTPSIETFTIAASTTTDSTFGSASTESAGSTLSTAAAPSAMTASSGSSASASASASLGSASGSAGARTLAPRSLGSLVAGIMVAVVAGTGMAVW</sequence>
<keyword evidence="4" id="KW-1185">Reference proteome</keyword>
<dbReference type="GeneID" id="19164965"/>